<dbReference type="AlphaFoldDB" id="A0A7J6XDI9"/>
<dbReference type="EMBL" id="JABWDY010002066">
    <property type="protein sequence ID" value="KAF5206935.1"/>
    <property type="molecule type" value="Genomic_DNA"/>
</dbReference>
<protein>
    <submittedName>
        <fullName evidence="1">Uncharacterized protein</fullName>
    </submittedName>
</protein>
<dbReference type="Proteomes" id="UP000554482">
    <property type="component" value="Unassembled WGS sequence"/>
</dbReference>
<gene>
    <name evidence="1" type="ORF">FRX31_003483</name>
</gene>
<evidence type="ECO:0000313" key="1">
    <source>
        <dbReference type="EMBL" id="KAF5206935.1"/>
    </source>
</evidence>
<organism evidence="1 2">
    <name type="scientific">Thalictrum thalictroides</name>
    <name type="common">Rue-anemone</name>
    <name type="synonym">Anemone thalictroides</name>
    <dbReference type="NCBI Taxonomy" id="46969"/>
    <lineage>
        <taxon>Eukaryota</taxon>
        <taxon>Viridiplantae</taxon>
        <taxon>Streptophyta</taxon>
        <taxon>Embryophyta</taxon>
        <taxon>Tracheophyta</taxon>
        <taxon>Spermatophyta</taxon>
        <taxon>Magnoliopsida</taxon>
        <taxon>Ranunculales</taxon>
        <taxon>Ranunculaceae</taxon>
        <taxon>Thalictroideae</taxon>
        <taxon>Thalictrum</taxon>
    </lineage>
</organism>
<evidence type="ECO:0000313" key="2">
    <source>
        <dbReference type="Proteomes" id="UP000554482"/>
    </source>
</evidence>
<name>A0A7J6XDI9_THATH</name>
<sequence>MITRLSDSSVRLFSLSTNTTKLSVQGKPGFSPKRKACSKCGNLTGLYVAKLMVDRVRYRLACTVARATCAVAKQQDNSEFCQNHRFLFQSLIGDRYYPF</sequence>
<comment type="caution">
    <text evidence="1">The sequence shown here is derived from an EMBL/GenBank/DDBJ whole genome shotgun (WGS) entry which is preliminary data.</text>
</comment>
<reference evidence="1 2" key="1">
    <citation type="submission" date="2020-06" db="EMBL/GenBank/DDBJ databases">
        <title>Transcriptomic and genomic resources for Thalictrum thalictroides and T. hernandezii: Facilitating candidate gene discovery in an emerging model plant lineage.</title>
        <authorList>
            <person name="Arias T."/>
            <person name="Riano-Pachon D.M."/>
            <person name="Di Stilio V.S."/>
        </authorList>
    </citation>
    <scope>NUCLEOTIDE SEQUENCE [LARGE SCALE GENOMIC DNA]</scope>
    <source>
        <strain evidence="2">cv. WT478/WT964</strain>
        <tissue evidence="1">Leaves</tissue>
    </source>
</reference>
<accession>A0A7J6XDI9</accession>
<keyword evidence="2" id="KW-1185">Reference proteome</keyword>
<proteinExistence type="predicted"/>